<evidence type="ECO:0000313" key="2">
    <source>
        <dbReference type="Proteomes" id="UP000433406"/>
    </source>
</evidence>
<dbReference type="EMBL" id="WLCI01000006">
    <property type="protein sequence ID" value="MTB94861.1"/>
    <property type="molecule type" value="Genomic_DNA"/>
</dbReference>
<dbReference type="AlphaFoldDB" id="A0A6I3J1E5"/>
<accession>A0A6I3J1E5</accession>
<dbReference type="RefSeq" id="WP_171897248.1">
    <property type="nucleotide sequence ID" value="NZ_WLCI01000006.1"/>
</dbReference>
<dbReference type="InterPro" id="IPR035901">
    <property type="entry name" value="GIY-YIG_endonuc_sf"/>
</dbReference>
<dbReference type="SUPFAM" id="SSF82771">
    <property type="entry name" value="GIY-YIG endonuclease"/>
    <property type="match status" value="1"/>
</dbReference>
<dbReference type="InterPro" id="IPR040843">
    <property type="entry name" value="RAMA"/>
</dbReference>
<proteinExistence type="predicted"/>
<keyword evidence="2" id="KW-1185">Reference proteome</keyword>
<organism evidence="1 2">
    <name type="scientific">Nocardioides marmotae</name>
    <dbReference type="NCBI Taxonomy" id="2663857"/>
    <lineage>
        <taxon>Bacteria</taxon>
        <taxon>Bacillati</taxon>
        <taxon>Actinomycetota</taxon>
        <taxon>Actinomycetes</taxon>
        <taxon>Propionibacteriales</taxon>
        <taxon>Nocardioidaceae</taxon>
        <taxon>Nocardioides</taxon>
    </lineage>
</organism>
<comment type="caution">
    <text evidence="1">The sequence shown here is derived from an EMBL/GenBank/DDBJ whole genome shotgun (WGS) entry which is preliminary data.</text>
</comment>
<evidence type="ECO:0000313" key="1">
    <source>
        <dbReference type="EMBL" id="MTB94861.1"/>
    </source>
</evidence>
<protein>
    <submittedName>
        <fullName evidence="1">Excinuclease ABC subunit C</fullName>
    </submittedName>
</protein>
<reference evidence="1 2" key="1">
    <citation type="submission" date="2019-10" db="EMBL/GenBank/DDBJ databases">
        <title>Nocardioides novel species isolated from the excrement of Marmot.</title>
        <authorList>
            <person name="Zhang G."/>
        </authorList>
    </citation>
    <scope>NUCLEOTIDE SEQUENCE [LARGE SCALE GENOMIC DNA]</scope>
    <source>
        <strain evidence="2">zg-579</strain>
    </source>
</reference>
<name>A0A6I3J1E5_9ACTN</name>
<dbReference type="Pfam" id="PF18755">
    <property type="entry name" value="RAMA"/>
    <property type="match status" value="1"/>
</dbReference>
<gene>
    <name evidence="1" type="ORF">GGQ22_07165</name>
</gene>
<dbReference type="Proteomes" id="UP000433406">
    <property type="component" value="Unassembled WGS sequence"/>
</dbReference>
<sequence length="272" mass="28308">MNAIIAANVQVPSSGAAAIIADFAEHAIRVAYIARRDISRLPETEWRVPGIYVLIADDGSHSVYVGKSTDLRSRVMQHKLANAHVPGWSRAVLIKRDTSNGFTSADVGYLEGRLSAELDAISGIVVVKGKTDGDSTLPPHMQMSLDALLSSILASVRLAGVDTHREDDGGEQSPSAVSRTQIPGTVADLLAEGLLHAGAELHCARAGKHGVGTVAPDGQIIVNGVGYTAPSLAAGISLGAQSSAGYGGWELWHVGSLSGPKLADLRSQLPKS</sequence>